<feature type="transmembrane region" description="Helical" evidence="1">
    <location>
        <begin position="92"/>
        <end position="109"/>
    </location>
</feature>
<evidence type="ECO:0000256" key="1">
    <source>
        <dbReference type="SAM" id="Phobius"/>
    </source>
</evidence>
<feature type="transmembrane region" description="Helical" evidence="1">
    <location>
        <begin position="23"/>
        <end position="45"/>
    </location>
</feature>
<feature type="transmembrane region" description="Helical" evidence="1">
    <location>
        <begin position="66"/>
        <end position="86"/>
    </location>
</feature>
<dbReference type="RefSeq" id="WP_244644361.1">
    <property type="nucleotide sequence ID" value="NZ_BMCT01000003.1"/>
</dbReference>
<reference evidence="2" key="2">
    <citation type="submission" date="2020-09" db="EMBL/GenBank/DDBJ databases">
        <authorList>
            <person name="Sun Q."/>
            <person name="Sedlacek I."/>
        </authorList>
    </citation>
    <scope>NUCLEOTIDE SEQUENCE</scope>
    <source>
        <strain evidence="2">CCM 7897</strain>
    </source>
</reference>
<accession>A0A917BZP8</accession>
<organism evidence="2 3">
    <name type="scientific">Azorhizobium oxalatiphilum</name>
    <dbReference type="NCBI Taxonomy" id="980631"/>
    <lineage>
        <taxon>Bacteria</taxon>
        <taxon>Pseudomonadati</taxon>
        <taxon>Pseudomonadota</taxon>
        <taxon>Alphaproteobacteria</taxon>
        <taxon>Hyphomicrobiales</taxon>
        <taxon>Xanthobacteraceae</taxon>
        <taxon>Azorhizobium</taxon>
    </lineage>
</organism>
<evidence type="ECO:0000313" key="2">
    <source>
        <dbReference type="EMBL" id="GGF65229.1"/>
    </source>
</evidence>
<proteinExistence type="predicted"/>
<protein>
    <recommendedName>
        <fullName evidence="4">Transmembrane protein</fullName>
    </recommendedName>
</protein>
<gene>
    <name evidence="2" type="ORF">GCM10007301_26230</name>
</gene>
<name>A0A917BZP8_9HYPH</name>
<dbReference type="Proteomes" id="UP000606044">
    <property type="component" value="Unassembled WGS sequence"/>
</dbReference>
<keyword evidence="1" id="KW-0472">Membrane</keyword>
<comment type="caution">
    <text evidence="2">The sequence shown here is derived from an EMBL/GenBank/DDBJ whole genome shotgun (WGS) entry which is preliminary data.</text>
</comment>
<sequence>MAPEPQSQRPPPLPPAAWPGVSGWLYVGLALVTLLVWTPLLGVLISTEAASALGCRLNEGGTYPCLVLGMDIGDLLYTLFVLGWLMLLTAPFMLITALMWAGLIVRWAWRRLRAAT</sequence>
<keyword evidence="1" id="KW-0812">Transmembrane</keyword>
<dbReference type="AlphaFoldDB" id="A0A917BZP8"/>
<reference evidence="2" key="1">
    <citation type="journal article" date="2014" name="Int. J. Syst. Evol. Microbiol.">
        <title>Complete genome sequence of Corynebacterium casei LMG S-19264T (=DSM 44701T), isolated from a smear-ripened cheese.</title>
        <authorList>
            <consortium name="US DOE Joint Genome Institute (JGI-PGF)"/>
            <person name="Walter F."/>
            <person name="Albersmeier A."/>
            <person name="Kalinowski J."/>
            <person name="Ruckert C."/>
        </authorList>
    </citation>
    <scope>NUCLEOTIDE SEQUENCE</scope>
    <source>
        <strain evidence="2">CCM 7897</strain>
    </source>
</reference>
<evidence type="ECO:0000313" key="3">
    <source>
        <dbReference type="Proteomes" id="UP000606044"/>
    </source>
</evidence>
<keyword evidence="3" id="KW-1185">Reference proteome</keyword>
<dbReference type="EMBL" id="BMCT01000003">
    <property type="protein sequence ID" value="GGF65229.1"/>
    <property type="molecule type" value="Genomic_DNA"/>
</dbReference>
<evidence type="ECO:0008006" key="4">
    <source>
        <dbReference type="Google" id="ProtNLM"/>
    </source>
</evidence>
<keyword evidence="1" id="KW-1133">Transmembrane helix</keyword>